<dbReference type="OrthoDB" id="595470at2"/>
<dbReference type="AlphaFoldDB" id="A0A345ZVP9"/>
<dbReference type="Gene3D" id="3.30.2310.20">
    <property type="entry name" value="RelE-like"/>
    <property type="match status" value="1"/>
</dbReference>
<dbReference type="InterPro" id="IPR007712">
    <property type="entry name" value="RelE/ParE_toxin"/>
</dbReference>
<name>A0A345ZVP9_9HYPH</name>
<dbReference type="InterPro" id="IPR035093">
    <property type="entry name" value="RelE/ParE_toxin_dom_sf"/>
</dbReference>
<dbReference type="Pfam" id="PF05016">
    <property type="entry name" value="ParE_toxin"/>
    <property type="match status" value="1"/>
</dbReference>
<dbReference type="KEGG" id="ptaw:DW352_11025"/>
<sequence>MRLRYTASARRHLQYIFDFIAERNPPAARRVITDIRTAATRLSEFPHRGRTGQQSGT</sequence>
<organism evidence="2 3">
    <name type="scientific">Pseudolabrys taiwanensis</name>
    <dbReference type="NCBI Taxonomy" id="331696"/>
    <lineage>
        <taxon>Bacteria</taxon>
        <taxon>Pseudomonadati</taxon>
        <taxon>Pseudomonadota</taxon>
        <taxon>Alphaproteobacteria</taxon>
        <taxon>Hyphomicrobiales</taxon>
        <taxon>Xanthobacteraceae</taxon>
        <taxon>Pseudolabrys</taxon>
    </lineage>
</organism>
<keyword evidence="3" id="KW-1185">Reference proteome</keyword>
<evidence type="ECO:0000313" key="2">
    <source>
        <dbReference type="EMBL" id="AXK80996.1"/>
    </source>
</evidence>
<accession>A0A345ZVP9</accession>
<dbReference type="Proteomes" id="UP000254889">
    <property type="component" value="Chromosome"/>
</dbReference>
<protein>
    <submittedName>
        <fullName evidence="2">Type II toxin-antitoxin system RelE/ParE family toxin</fullName>
    </submittedName>
</protein>
<dbReference type="EMBL" id="CP031417">
    <property type="protein sequence ID" value="AXK80996.1"/>
    <property type="molecule type" value="Genomic_DNA"/>
</dbReference>
<keyword evidence="1" id="KW-1277">Toxin-antitoxin system</keyword>
<dbReference type="RefSeq" id="WP_115691185.1">
    <property type="nucleotide sequence ID" value="NZ_CP031417.1"/>
</dbReference>
<reference evidence="2 3" key="1">
    <citation type="submission" date="2018-07" db="EMBL/GenBank/DDBJ databases">
        <authorList>
            <person name="Quirk P.G."/>
            <person name="Krulwich T.A."/>
        </authorList>
    </citation>
    <scope>NUCLEOTIDE SEQUENCE [LARGE SCALE GENOMIC DNA]</scope>
    <source>
        <strain evidence="2 3">CC-BB4</strain>
    </source>
</reference>
<gene>
    <name evidence="2" type="ORF">DW352_11025</name>
</gene>
<proteinExistence type="predicted"/>
<evidence type="ECO:0000256" key="1">
    <source>
        <dbReference type="ARBA" id="ARBA00022649"/>
    </source>
</evidence>
<evidence type="ECO:0000313" key="3">
    <source>
        <dbReference type="Proteomes" id="UP000254889"/>
    </source>
</evidence>